<dbReference type="PANTHER" id="PTHR21593:SF36">
    <property type="entry name" value="DUF148 DOMAIN-CONTAINING PROTEIN-RELATED"/>
    <property type="match status" value="1"/>
</dbReference>
<feature type="domain" description="SXP/RAL-2 family protein Ani s 5-like cation-binding" evidence="3">
    <location>
        <begin position="157"/>
        <end position="260"/>
    </location>
</feature>
<dbReference type="OrthoDB" id="5871823at2759"/>
<keyword evidence="5" id="KW-1185">Reference proteome</keyword>
<gene>
    <name evidence="4" type="ORF">X798_01195</name>
</gene>
<reference evidence="6" key="2">
    <citation type="submission" date="2016-06" db="UniProtKB">
        <authorList>
            <consortium name="WormBaseParasite"/>
        </authorList>
    </citation>
    <scope>IDENTIFICATION</scope>
</reference>
<feature type="signal peptide" evidence="2">
    <location>
        <begin position="1"/>
        <end position="18"/>
    </location>
</feature>
<feature type="coiled-coil region" evidence="1">
    <location>
        <begin position="172"/>
        <end position="206"/>
    </location>
</feature>
<dbReference type="AlphaFoldDB" id="A0A183GY20"/>
<keyword evidence="2" id="KW-0732">Signal</keyword>
<evidence type="ECO:0000259" key="3">
    <source>
        <dbReference type="Pfam" id="PF02520"/>
    </source>
</evidence>
<evidence type="ECO:0000256" key="1">
    <source>
        <dbReference type="SAM" id="Coils"/>
    </source>
</evidence>
<dbReference type="PANTHER" id="PTHR21593">
    <property type="entry name" value="PRION-LIKE- Q/N-RICH -DOMAIN-BEARING PROTEIN PROTEIN"/>
    <property type="match status" value="1"/>
</dbReference>
<sequence length="274" mass="32535">MWFIWIIVVNLHFNKINAQFNNQIWQYRSPAKYQIMEKPTFFSNHEQSHLRIPIPVYEFKPNLYPISFPVSVYPSLSPQAFTVPTPSLQNLPFQSTWMTNNPPQFTNQKEYIGYVTEIKKSDDVINRISTKPENDYDISIQLRNNLPDFLCGTSDDVQKKFYKIVLNPDESFQQKQSKLDQLVSTLDKKNQELYDRYRQMKELEERKKRDRVHAIVASMSNKAQTVFAKLSAVLMNPKMKDMDRMNKINDFYKNVDDDVKKEFKDRINDLNLQL</sequence>
<evidence type="ECO:0000313" key="6">
    <source>
        <dbReference type="WBParaSite" id="OFLC_0000012901-mRNA-1"/>
    </source>
</evidence>
<dbReference type="InterPro" id="IPR052823">
    <property type="entry name" value="SXP/RAL-2_related"/>
</dbReference>
<evidence type="ECO:0000313" key="5">
    <source>
        <dbReference type="Proteomes" id="UP000242913"/>
    </source>
</evidence>
<proteinExistence type="predicted"/>
<protein>
    <submittedName>
        <fullName evidence="6">DUF148 domain-containing protein</fullName>
    </submittedName>
</protein>
<name>A0A183GY20_9BILA</name>
<dbReference type="EMBL" id="KZ269979">
    <property type="protein sequence ID" value="OZC12014.1"/>
    <property type="molecule type" value="Genomic_DNA"/>
</dbReference>
<dbReference type="Pfam" id="PF02520">
    <property type="entry name" value="ANIS5_cation-bd"/>
    <property type="match status" value="1"/>
</dbReference>
<evidence type="ECO:0000313" key="4">
    <source>
        <dbReference type="EMBL" id="OZC12014.1"/>
    </source>
</evidence>
<organism evidence="6">
    <name type="scientific">Onchocerca flexuosa</name>
    <dbReference type="NCBI Taxonomy" id="387005"/>
    <lineage>
        <taxon>Eukaryota</taxon>
        <taxon>Metazoa</taxon>
        <taxon>Ecdysozoa</taxon>
        <taxon>Nematoda</taxon>
        <taxon>Chromadorea</taxon>
        <taxon>Rhabditida</taxon>
        <taxon>Spirurina</taxon>
        <taxon>Spiruromorpha</taxon>
        <taxon>Filarioidea</taxon>
        <taxon>Onchocercidae</taxon>
        <taxon>Onchocerca</taxon>
    </lineage>
</organism>
<feature type="chain" id="PRO_5008150052" evidence="2">
    <location>
        <begin position="19"/>
        <end position="274"/>
    </location>
</feature>
<dbReference type="InterPro" id="IPR003677">
    <property type="entry name" value="ANIS5_cation-bd"/>
</dbReference>
<evidence type="ECO:0000256" key="2">
    <source>
        <dbReference type="SAM" id="SignalP"/>
    </source>
</evidence>
<reference evidence="4 5" key="1">
    <citation type="submission" date="2015-12" db="EMBL/GenBank/DDBJ databases">
        <title>Draft genome of the nematode, Onchocerca flexuosa.</title>
        <authorList>
            <person name="Mitreva M."/>
        </authorList>
    </citation>
    <scope>NUCLEOTIDE SEQUENCE [LARGE SCALE GENOMIC DNA]</scope>
    <source>
        <strain evidence="4">Red Deer</strain>
    </source>
</reference>
<dbReference type="WBParaSite" id="OFLC_0000012901-mRNA-1">
    <property type="protein sequence ID" value="OFLC_0000012901-mRNA-1"/>
    <property type="gene ID" value="OFLC_0000012901"/>
</dbReference>
<keyword evidence="1" id="KW-0175">Coiled coil</keyword>
<accession>A0A183GY20</accession>
<dbReference type="Proteomes" id="UP000242913">
    <property type="component" value="Unassembled WGS sequence"/>
</dbReference>